<gene>
    <name evidence="3" type="ORF">SAMN05443144_10925</name>
</gene>
<name>A0A1M5BY16_9BACT</name>
<proteinExistence type="predicted"/>
<reference evidence="3 4" key="1">
    <citation type="submission" date="2016-11" db="EMBL/GenBank/DDBJ databases">
        <authorList>
            <person name="Jaros S."/>
            <person name="Januszkiewicz K."/>
            <person name="Wedrychowicz H."/>
        </authorList>
    </citation>
    <scope>NUCLEOTIDE SEQUENCE [LARGE SCALE GENOMIC DNA]</scope>
    <source>
        <strain evidence="3 4">DSM 21986</strain>
    </source>
</reference>
<organism evidence="3 4">
    <name type="scientific">Fodinibius roseus</name>
    <dbReference type="NCBI Taxonomy" id="1194090"/>
    <lineage>
        <taxon>Bacteria</taxon>
        <taxon>Pseudomonadati</taxon>
        <taxon>Balneolota</taxon>
        <taxon>Balneolia</taxon>
        <taxon>Balneolales</taxon>
        <taxon>Balneolaceae</taxon>
        <taxon>Fodinibius</taxon>
    </lineage>
</organism>
<evidence type="ECO:0000313" key="3">
    <source>
        <dbReference type="EMBL" id="SHF47349.1"/>
    </source>
</evidence>
<feature type="domain" description="DNA ligase D 3'-phosphoesterase" evidence="2">
    <location>
        <begin position="37"/>
        <end position="149"/>
    </location>
</feature>
<dbReference type="STRING" id="1194090.SAMN05443144_10925"/>
<dbReference type="PANTHER" id="PTHR39465">
    <property type="entry name" value="DNA LIGASE D, 3'-PHOSPHOESTERASE DOMAIN"/>
    <property type="match status" value="1"/>
</dbReference>
<dbReference type="RefSeq" id="WP_073063006.1">
    <property type="nucleotide sequence ID" value="NZ_FQUS01000009.1"/>
</dbReference>
<dbReference type="Proteomes" id="UP000184041">
    <property type="component" value="Unassembled WGS sequence"/>
</dbReference>
<feature type="region of interest" description="Disordered" evidence="1">
    <location>
        <begin position="1"/>
        <end position="34"/>
    </location>
</feature>
<dbReference type="PANTHER" id="PTHR39465:SF1">
    <property type="entry name" value="DNA LIGASE D 3'-PHOSPHOESTERASE DOMAIN-CONTAINING PROTEIN"/>
    <property type="match status" value="1"/>
</dbReference>
<protein>
    <submittedName>
        <fullName evidence="3">DNA ligase D, 3'-phosphoesterase domain-containing protein</fullName>
    </submittedName>
</protein>
<dbReference type="GO" id="GO:0016874">
    <property type="term" value="F:ligase activity"/>
    <property type="evidence" value="ECO:0007669"/>
    <property type="project" value="UniProtKB-KW"/>
</dbReference>
<dbReference type="InterPro" id="IPR014144">
    <property type="entry name" value="LigD_PE_domain"/>
</dbReference>
<dbReference type="Pfam" id="PF13298">
    <property type="entry name" value="LigD_N"/>
    <property type="match status" value="1"/>
</dbReference>
<evidence type="ECO:0000259" key="2">
    <source>
        <dbReference type="Pfam" id="PF13298"/>
    </source>
</evidence>
<accession>A0A1M5BY16</accession>
<evidence type="ECO:0000313" key="4">
    <source>
        <dbReference type="Proteomes" id="UP000184041"/>
    </source>
</evidence>
<keyword evidence="3" id="KW-0436">Ligase</keyword>
<dbReference type="NCBIfam" id="TIGR02777">
    <property type="entry name" value="LigD_PE_dom"/>
    <property type="match status" value="1"/>
</dbReference>
<feature type="region of interest" description="Disordered" evidence="1">
    <location>
        <begin position="166"/>
        <end position="200"/>
    </location>
</feature>
<feature type="compositionally biased region" description="Polar residues" evidence="1">
    <location>
        <begin position="174"/>
        <end position="193"/>
    </location>
</feature>
<dbReference type="EMBL" id="FQUS01000009">
    <property type="protein sequence ID" value="SHF47349.1"/>
    <property type="molecule type" value="Genomic_DNA"/>
</dbReference>
<dbReference type="AlphaFoldDB" id="A0A1M5BY16"/>
<keyword evidence="4" id="KW-1185">Reference proteome</keyword>
<dbReference type="OrthoDB" id="9802472at2"/>
<feature type="compositionally biased region" description="Basic and acidic residues" evidence="1">
    <location>
        <begin position="1"/>
        <end position="14"/>
    </location>
</feature>
<evidence type="ECO:0000256" key="1">
    <source>
        <dbReference type="SAM" id="MobiDB-lite"/>
    </source>
</evidence>
<sequence>MSKDQSYEEKRNMDETPEPSSPGRDKSSGNGPIFVIHKHDASNLHYDFRLEIEGVLKSWVLPKGPSTDPSQKRLAIPTEDHPMDYADFEGVIPEGQYGAGTVMVWDRGTYRNIHMEDDHTVPMNESYKTGNIGVELEGEKIKGGYALFKPSSNNMDGNWLLIKMDDEKADARRNPTSTENKSVKTGRTMQQIRNDNKEDE</sequence>